<proteinExistence type="predicted"/>
<evidence type="ECO:0000256" key="2">
    <source>
        <dbReference type="SAM" id="SignalP"/>
    </source>
</evidence>
<sequence>MMASKLLVLALCLNSALIFAAQGGKIDNRLSDAEFRRIFHRRRAEVPDYKTVMLETSNGHRSRRELRPVEFDIDGTKVQLHLNPIKDNVMNHVPVWTVETDRQSSTGHRYQKLPEEQTRIDGTFYQDPEKAATLLAYYKNQYIYYDGIFGESKMAKIVRSVPEKWWMTPGKGAGNDHVVFDVNENKGTTKPVGDSSDAEKLDEPLDVLYPKLLIVVASDYFKKFGEDVSETIKYVSTFWNAVNLRYAKLTAPKVKIIITGIIIAKDDTALTFVYNSRLPEDMNSLNTYQLLINQGQYFEKEFNKSLDFQNYDSTITLTNLNTGPIAGSAYVGRICHVGANTGFVNDDASYGGLQPATHELGHLLNLPHDGAGAAKSCEPYPDSNTSTIMAAFMAYVEKYIWSDCSQRILREFATTKAAECMNKFFVLALCLNSALIFAAQGGRVDDRLSDAEFRRIFHRRRAEVPDYKTVMLETSSGHRSRRELRPVEFDIDGTKVQLHLNPIKENVMSYVPVWTVETDRQSSTGHRYQKLPEEQTKIDGTFYEDPEKAATLLAYYKDQYIYYDGIFGESKMAKIVRSLPEKWWMTPGKEAGNDHVVFDVNENKGTTKPVGDSSDAEKLDEPLDVLYPKLLIVVASDYFKKFGEDVSETIKYVSTFWNAVNLQYTKLTAPKVKIVVTGIIIAKDDTALTFVYNSRLPEDMKSLNTNKLLINQGQYFEKEFNKSLDFKNYDSTITLTNLYTGPIAGSAFVGKICDDGYNVGFINDDASYGGIQAATHELGHLYGFLNFLILNLPHDGAGAAVSCEAYPDPNVSTIMAAFVASVEKFVWSDCSQRILREFASTKAAECMKYSSRSR</sequence>
<dbReference type="GO" id="GO:0046872">
    <property type="term" value="F:metal ion binding"/>
    <property type="evidence" value="ECO:0007669"/>
    <property type="project" value="UniProtKB-KW"/>
</dbReference>
<feature type="binding site" evidence="1">
    <location>
        <position position="362"/>
    </location>
    <ligand>
        <name>Zn(2+)</name>
        <dbReference type="ChEBI" id="CHEBI:29105"/>
        <note>catalytic</note>
    </ligand>
</feature>
<dbReference type="Proteomes" id="UP000215335">
    <property type="component" value="Unassembled WGS sequence"/>
</dbReference>
<dbReference type="PANTHER" id="PTHR11905:SF249">
    <property type="entry name" value="SOL NARAE, ISOFORM C"/>
    <property type="match status" value="1"/>
</dbReference>
<comment type="caution">
    <text evidence="1">Lacks conserved residue(s) required for the propagation of feature annotation.</text>
</comment>
<feature type="active site" evidence="1">
    <location>
        <position position="777"/>
    </location>
</feature>
<feature type="binding site" evidence="1">
    <location>
        <position position="368"/>
    </location>
    <ligand>
        <name>Zn(2+)</name>
        <dbReference type="ChEBI" id="CHEBI:29105"/>
        <note>catalytic</note>
    </ligand>
</feature>
<protein>
    <recommendedName>
        <fullName evidence="3">Peptidase M12B domain-containing protein</fullName>
    </recommendedName>
</protein>
<dbReference type="GO" id="GO:0006509">
    <property type="term" value="P:membrane protein ectodomain proteolysis"/>
    <property type="evidence" value="ECO:0007669"/>
    <property type="project" value="TreeGrafter"/>
</dbReference>
<evidence type="ECO:0000313" key="5">
    <source>
        <dbReference type="Proteomes" id="UP000215335"/>
    </source>
</evidence>
<name>A0A232FA94_9HYME</name>
<keyword evidence="1" id="KW-0862">Zinc</keyword>
<feature type="active site" evidence="1">
    <location>
        <position position="359"/>
    </location>
</feature>
<dbReference type="EMBL" id="NNAY01000616">
    <property type="protein sequence ID" value="OXU27379.1"/>
    <property type="molecule type" value="Genomic_DNA"/>
</dbReference>
<organism evidence="4 5">
    <name type="scientific">Trichomalopsis sarcophagae</name>
    <dbReference type="NCBI Taxonomy" id="543379"/>
    <lineage>
        <taxon>Eukaryota</taxon>
        <taxon>Metazoa</taxon>
        <taxon>Ecdysozoa</taxon>
        <taxon>Arthropoda</taxon>
        <taxon>Hexapoda</taxon>
        <taxon>Insecta</taxon>
        <taxon>Pterygota</taxon>
        <taxon>Neoptera</taxon>
        <taxon>Endopterygota</taxon>
        <taxon>Hymenoptera</taxon>
        <taxon>Apocrita</taxon>
        <taxon>Proctotrupomorpha</taxon>
        <taxon>Chalcidoidea</taxon>
        <taxon>Pteromalidae</taxon>
        <taxon>Pteromalinae</taxon>
        <taxon>Trichomalopsis</taxon>
    </lineage>
</organism>
<dbReference type="SUPFAM" id="SSF55486">
    <property type="entry name" value="Metalloproteases ('zincins'), catalytic domain"/>
    <property type="match status" value="2"/>
</dbReference>
<evidence type="ECO:0000313" key="4">
    <source>
        <dbReference type="EMBL" id="OXU27379.1"/>
    </source>
</evidence>
<dbReference type="PROSITE" id="PS50215">
    <property type="entry name" value="ADAM_MEPRO"/>
    <property type="match status" value="2"/>
</dbReference>
<feature type="binding site" evidence="1">
    <location>
        <position position="358"/>
    </location>
    <ligand>
        <name>Zn(2+)</name>
        <dbReference type="ChEBI" id="CHEBI:29105"/>
        <note>catalytic</note>
    </ligand>
</feature>
<dbReference type="InterPro" id="IPR001590">
    <property type="entry name" value="Peptidase_M12B"/>
</dbReference>
<dbReference type="Pfam" id="PF13582">
    <property type="entry name" value="Reprolysin_3"/>
    <property type="match status" value="1"/>
</dbReference>
<comment type="caution">
    <text evidence="4">The sequence shown here is derived from an EMBL/GenBank/DDBJ whole genome shotgun (WGS) entry which is preliminary data.</text>
</comment>
<keyword evidence="1" id="KW-0479">Metal-binding</keyword>
<accession>A0A232FA94</accession>
<dbReference type="Pfam" id="PF13688">
    <property type="entry name" value="Reprolysin_5"/>
    <property type="match status" value="1"/>
</dbReference>
<reference evidence="4 5" key="1">
    <citation type="journal article" date="2017" name="Curr. Biol.">
        <title>The Evolution of Venom by Co-option of Single-Copy Genes.</title>
        <authorList>
            <person name="Martinson E.O."/>
            <person name="Mrinalini"/>
            <person name="Kelkar Y.D."/>
            <person name="Chang C.H."/>
            <person name="Werren J.H."/>
        </authorList>
    </citation>
    <scope>NUCLEOTIDE SEQUENCE [LARGE SCALE GENOMIC DNA]</scope>
    <source>
        <strain evidence="4 5">Alberta</strain>
        <tissue evidence="4">Whole body</tissue>
    </source>
</reference>
<keyword evidence="5" id="KW-1185">Reference proteome</keyword>
<feature type="domain" description="Peptidase M12B" evidence="3">
    <location>
        <begin position="208"/>
        <end position="425"/>
    </location>
</feature>
<feature type="chain" id="PRO_5012353274" description="Peptidase M12B domain-containing protein" evidence="2">
    <location>
        <begin position="24"/>
        <end position="854"/>
    </location>
</feature>
<dbReference type="InterPro" id="IPR024079">
    <property type="entry name" value="MetalloPept_cat_dom_sf"/>
</dbReference>
<dbReference type="GO" id="GO:0004222">
    <property type="term" value="F:metalloendopeptidase activity"/>
    <property type="evidence" value="ECO:0007669"/>
    <property type="project" value="InterPro"/>
</dbReference>
<feature type="signal peptide" evidence="2">
    <location>
        <begin position="1"/>
        <end position="23"/>
    </location>
</feature>
<evidence type="ECO:0000259" key="3">
    <source>
        <dbReference type="PROSITE" id="PS50215"/>
    </source>
</evidence>
<gene>
    <name evidence="4" type="ORF">TSAR_013821</name>
</gene>
<dbReference type="OrthoDB" id="7695528at2759"/>
<dbReference type="STRING" id="543379.A0A232FA94"/>
<dbReference type="Gene3D" id="3.40.390.10">
    <property type="entry name" value="Collagenase (Catalytic Domain)"/>
    <property type="match status" value="2"/>
</dbReference>
<keyword evidence="2" id="KW-0732">Signal</keyword>
<feature type="domain" description="Peptidase M12B" evidence="3">
    <location>
        <begin position="626"/>
        <end position="851"/>
    </location>
</feature>
<dbReference type="AlphaFoldDB" id="A0A232FA94"/>
<evidence type="ECO:0000256" key="1">
    <source>
        <dbReference type="PROSITE-ProRule" id="PRU00276"/>
    </source>
</evidence>
<dbReference type="PANTHER" id="PTHR11905">
    <property type="entry name" value="ADAM A DISINTEGRIN AND METALLOPROTEASE DOMAIN"/>
    <property type="match status" value="1"/>
</dbReference>